<sequence>MGQPWPLLTEATLQPHCQHLGTDSQYIMKGCQWTISELQPVEGSTMEQGMCEEDGASERGWYGLTVTPMPIPLSCLGGEESERVKLSLGRSGYYQIRAGLKIPSRIPHRLFAMIAGQTAWGPSHGRQYSTNFSNMGPSHRLQFSMNCSSMGPFHGCSPSGTDCSSMGPLQCDRTCQKPAPARALHGVTASVRRIHLLQRGVLHGLQVDIFSTMDLHGLQGTACLSMVFTTGFRGLSALAPGAPPPPPSSPTLGHIPEGCYKISPELSLLQAEQPQLSQPVFIGEVFQPSDHLRGPPLDWLQQVHVLLMLGAPELNTILQPVFVFGIAPTHVQDLAFSLVELHEVRTGPTLKPVKIPLDGIPSLQHVDCTTQLGVVSKLAEGALNPTAHATNKDVIQCWSQSRPLRNATHFPTNNIQRKNALCVPSPNSSVAAEMKLSKAYGLSLMALKVEDALSEADFQLKLDLHFTDSEQQLRDVPAIPMISSRTLCLHFHPRRGLHHHVPVMFDYFHLSVISVTVHASLVALHQPLIRILDGNFVTRNTAPLTCAFPYNQTFLLDTAGHCHTTACKPEGWSCAGADLAPLTLQHWQLLCRSPVPMLDVKKFFLISNQNLSWCNLRPLPLVLLLVIWEKRPTPTSLQPPFRLTSPSSLSRSSSDFCSRPFTSFVALLWTRSSTSMSLL</sequence>
<protein>
    <submittedName>
        <fullName evidence="1">Uncharacterized protein</fullName>
    </submittedName>
</protein>
<dbReference type="PANTHER" id="PTHR12482:SF3">
    <property type="entry name" value="PROTEIN FAM135B"/>
    <property type="match status" value="1"/>
</dbReference>
<comment type="caution">
    <text evidence="1">The sequence shown here is derived from an EMBL/GenBank/DDBJ whole genome shotgun (WGS) entry which is preliminary data.</text>
</comment>
<evidence type="ECO:0000313" key="1">
    <source>
        <dbReference type="EMBL" id="KAK4827202.1"/>
    </source>
</evidence>
<keyword evidence="2" id="KW-1185">Reference proteome</keyword>
<dbReference type="InterPro" id="IPR044294">
    <property type="entry name" value="Lipase-like"/>
</dbReference>
<dbReference type="PANTHER" id="PTHR12482">
    <property type="entry name" value="LIPASE ROG1-RELATED-RELATED"/>
    <property type="match status" value="1"/>
</dbReference>
<dbReference type="InterPro" id="IPR022122">
    <property type="entry name" value="DUF3657"/>
</dbReference>
<accession>A0AAN7NKS8</accession>
<evidence type="ECO:0000313" key="2">
    <source>
        <dbReference type="Proteomes" id="UP001333110"/>
    </source>
</evidence>
<dbReference type="Proteomes" id="UP001333110">
    <property type="component" value="Unassembled WGS sequence"/>
</dbReference>
<name>A0AAN7NKS8_MYCAM</name>
<proteinExistence type="predicted"/>
<reference evidence="1 2" key="1">
    <citation type="journal article" date="2023" name="J. Hered.">
        <title>Chromosome-level genome of the wood stork (Mycteria americana) provides insight into avian chromosome evolution.</title>
        <authorList>
            <person name="Flamio R. Jr."/>
            <person name="Ramstad K.M."/>
        </authorList>
    </citation>
    <scope>NUCLEOTIDE SEQUENCE [LARGE SCALE GENOMIC DNA]</scope>
    <source>
        <strain evidence="1">JAX WOST 10</strain>
    </source>
</reference>
<dbReference type="EMBL" id="JAUNZN010000002">
    <property type="protein sequence ID" value="KAK4827202.1"/>
    <property type="molecule type" value="Genomic_DNA"/>
</dbReference>
<organism evidence="1 2">
    <name type="scientific">Mycteria americana</name>
    <name type="common">Wood stork</name>
    <dbReference type="NCBI Taxonomy" id="33587"/>
    <lineage>
        <taxon>Eukaryota</taxon>
        <taxon>Metazoa</taxon>
        <taxon>Chordata</taxon>
        <taxon>Craniata</taxon>
        <taxon>Vertebrata</taxon>
        <taxon>Euteleostomi</taxon>
        <taxon>Archelosauria</taxon>
        <taxon>Archosauria</taxon>
        <taxon>Dinosauria</taxon>
        <taxon>Saurischia</taxon>
        <taxon>Theropoda</taxon>
        <taxon>Coelurosauria</taxon>
        <taxon>Aves</taxon>
        <taxon>Neognathae</taxon>
        <taxon>Neoaves</taxon>
        <taxon>Aequornithes</taxon>
        <taxon>Ciconiiformes</taxon>
        <taxon>Ciconiidae</taxon>
        <taxon>Mycteria</taxon>
    </lineage>
</organism>
<dbReference type="AlphaFoldDB" id="A0AAN7NKS8"/>
<dbReference type="Pfam" id="PF12394">
    <property type="entry name" value="DUF3657"/>
    <property type="match status" value="1"/>
</dbReference>
<gene>
    <name evidence="1" type="ORF">QYF61_015230</name>
</gene>